<dbReference type="PANTHER" id="PTHR33332">
    <property type="entry name" value="REVERSE TRANSCRIPTASE DOMAIN-CONTAINING PROTEIN"/>
    <property type="match status" value="1"/>
</dbReference>
<reference evidence="2" key="1">
    <citation type="submission" date="2020-04" db="EMBL/GenBank/DDBJ databases">
        <authorList>
            <person name="Alioto T."/>
            <person name="Alioto T."/>
            <person name="Gomez Garrido J."/>
        </authorList>
    </citation>
    <scope>NUCLEOTIDE SEQUENCE</scope>
    <source>
        <strain evidence="2">A484AB</strain>
    </source>
</reference>
<feature type="domain" description="Reverse transcriptase" evidence="1">
    <location>
        <begin position="407"/>
        <end position="494"/>
    </location>
</feature>
<gene>
    <name evidence="2" type="ORF">PACLA_8A062834</name>
</gene>
<sequence>WEVCEVQTPGHYKRGTRTGVVQTVPSCLDEMHHRSQLHTHTTAFRRLSNWKFKTIQQPRPPLQNQLWNVLRFGAVSRKSRLELVSGHMAVNLISNVKAALEGFNGQYPIYLPDSHEFTAKIMEKRVPERVCSVSIARVKLPPEACFDVYLAVNTKFSQYRALHWKGNPSTKPVPLRGLRERHNQQHGSKSSAKNCLQLSKTLVFFSYRDKFNYRYNPQQIVKINNISTDPLTISCGKFSSNTLITIKAQDTVIFFRLCSFLCTKTPIRIHLTLIIEDMSEGVVEVMFGESLTFQRTGRLNRKETFKGVRDAVPKDLEVDDTQIFSDFQLLTKDDINLLVQKSAKKSCSLDPMPTSLVVKCLDKLLPTIMCLVNLSSSGKFADDWKKVLVNPFLKKDNLNLEFCNLCPISNLQFISKLTERAVFDQMYNHMMRFDLYPTLQSAYRQGHSTETALLRLHDDILLNMDKKHVTLVVFLDLSAAFDTVDHKILISRLRSSFGLKNMPGHGFHRLGKG</sequence>
<evidence type="ECO:0000313" key="3">
    <source>
        <dbReference type="Proteomes" id="UP001152795"/>
    </source>
</evidence>
<keyword evidence="3" id="KW-1185">Reference proteome</keyword>
<dbReference type="AlphaFoldDB" id="A0A7D9IYS6"/>
<evidence type="ECO:0000259" key="1">
    <source>
        <dbReference type="Pfam" id="PF00078"/>
    </source>
</evidence>
<dbReference type="OrthoDB" id="5980064at2759"/>
<dbReference type="EMBL" id="CACRXK020010818">
    <property type="protein sequence ID" value="CAB4020171.1"/>
    <property type="molecule type" value="Genomic_DNA"/>
</dbReference>
<comment type="caution">
    <text evidence="2">The sequence shown here is derived from an EMBL/GenBank/DDBJ whole genome shotgun (WGS) entry which is preliminary data.</text>
</comment>
<feature type="non-terminal residue" evidence="2">
    <location>
        <position position="513"/>
    </location>
</feature>
<evidence type="ECO:0000313" key="2">
    <source>
        <dbReference type="EMBL" id="CAB4020171.1"/>
    </source>
</evidence>
<organism evidence="2 3">
    <name type="scientific">Paramuricea clavata</name>
    <name type="common">Red gorgonian</name>
    <name type="synonym">Violescent sea-whip</name>
    <dbReference type="NCBI Taxonomy" id="317549"/>
    <lineage>
        <taxon>Eukaryota</taxon>
        <taxon>Metazoa</taxon>
        <taxon>Cnidaria</taxon>
        <taxon>Anthozoa</taxon>
        <taxon>Octocorallia</taxon>
        <taxon>Malacalcyonacea</taxon>
        <taxon>Plexauridae</taxon>
        <taxon>Paramuricea</taxon>
    </lineage>
</organism>
<feature type="non-terminal residue" evidence="2">
    <location>
        <position position="1"/>
    </location>
</feature>
<accession>A0A7D9IYS6</accession>
<name>A0A7D9IYS6_PARCT</name>
<protein>
    <recommendedName>
        <fullName evidence="1">Reverse transcriptase domain-containing protein</fullName>
    </recommendedName>
</protein>
<proteinExistence type="predicted"/>
<dbReference type="Pfam" id="PF00078">
    <property type="entry name" value="RVT_1"/>
    <property type="match status" value="1"/>
</dbReference>
<dbReference type="Proteomes" id="UP001152795">
    <property type="component" value="Unassembled WGS sequence"/>
</dbReference>
<dbReference type="InterPro" id="IPR000477">
    <property type="entry name" value="RT_dom"/>
</dbReference>